<dbReference type="RefSeq" id="WP_186859156.1">
    <property type="nucleotide sequence ID" value="NZ_JACOOO010000001.1"/>
</dbReference>
<reference evidence="2 3" key="1">
    <citation type="submission" date="2020-08" db="EMBL/GenBank/DDBJ databases">
        <title>Genome public.</title>
        <authorList>
            <person name="Liu C."/>
            <person name="Sun Q."/>
        </authorList>
    </citation>
    <scope>NUCLEOTIDE SEQUENCE [LARGE SCALE GENOMIC DNA]</scope>
    <source>
        <strain evidence="2 3">NSJ-6</strain>
    </source>
</reference>
<comment type="caution">
    <text evidence="2">The sequence shown here is derived from an EMBL/GenBank/DDBJ whole genome shotgun (WGS) entry which is preliminary data.</text>
</comment>
<evidence type="ECO:0000313" key="2">
    <source>
        <dbReference type="EMBL" id="MBC5627609.1"/>
    </source>
</evidence>
<evidence type="ECO:0000313" key="3">
    <source>
        <dbReference type="Proteomes" id="UP000596929"/>
    </source>
</evidence>
<sequence length="172" mass="19944">MDKRKKYIIIGIIVLGGAFATNLLYACTYVGNRTVLYPKDEYSFTELIANKILGYNKPLSINELKERDLISEDKYILSKTKTTITWSKSELETSSLSEIKEDFSEVNKKHQDESNKITLDLYINFRNDYLNAENGTLKETLKELLKKQIETDGFLVDWELEQPDCILEELNN</sequence>
<feature type="transmembrane region" description="Helical" evidence="1">
    <location>
        <begin position="7"/>
        <end position="26"/>
    </location>
</feature>
<evidence type="ECO:0008006" key="4">
    <source>
        <dbReference type="Google" id="ProtNLM"/>
    </source>
</evidence>
<dbReference type="EMBL" id="JACOOO010000001">
    <property type="protein sequence ID" value="MBC5627609.1"/>
    <property type="molecule type" value="Genomic_DNA"/>
</dbReference>
<dbReference type="PROSITE" id="PS51257">
    <property type="entry name" value="PROKAR_LIPOPROTEIN"/>
    <property type="match status" value="1"/>
</dbReference>
<name>A0ABR7D8B9_9CLOT</name>
<accession>A0ABR7D8B9</accession>
<proteinExistence type="predicted"/>
<protein>
    <recommendedName>
        <fullName evidence="4">Lipoprotein</fullName>
    </recommendedName>
</protein>
<keyword evidence="1" id="KW-0472">Membrane</keyword>
<evidence type="ECO:0000256" key="1">
    <source>
        <dbReference type="SAM" id="Phobius"/>
    </source>
</evidence>
<keyword evidence="1" id="KW-1133">Transmembrane helix</keyword>
<organism evidence="2 3">
    <name type="scientific">Clostridium hominis</name>
    <dbReference type="NCBI Taxonomy" id="2763036"/>
    <lineage>
        <taxon>Bacteria</taxon>
        <taxon>Bacillati</taxon>
        <taxon>Bacillota</taxon>
        <taxon>Clostridia</taxon>
        <taxon>Eubacteriales</taxon>
        <taxon>Clostridiaceae</taxon>
        <taxon>Clostridium</taxon>
    </lineage>
</organism>
<keyword evidence="3" id="KW-1185">Reference proteome</keyword>
<keyword evidence="1" id="KW-0812">Transmembrane</keyword>
<gene>
    <name evidence="2" type="ORF">H8S20_01735</name>
</gene>
<dbReference type="Proteomes" id="UP000596929">
    <property type="component" value="Unassembled WGS sequence"/>
</dbReference>